<dbReference type="STRING" id="1408416.GCA_000702765_00249"/>
<evidence type="ECO:0000256" key="3">
    <source>
        <dbReference type="ARBA" id="ARBA00022448"/>
    </source>
</evidence>
<sequence>MNFDFLLDTNFLYTLLNGLLMTLILALIAVFIGSILGIIPAFMRLSKIKPISFIGQAYVEIIRGTPLLVQVLIIYSLVKLPITIVLGVDLSSFIPGMLALTINASAYIAELIRGGIQSVDKGQTEASLSLGLTKHQTMRYVVMPQALKNILPSLGNEFAALIKETSIFMYLGIAELMYAAQIVKNGTYRMMEVYIVTAVLYFTLTFTTARLMGLVEKKMRKHDER</sequence>
<feature type="transmembrane region" description="Helical" evidence="9">
    <location>
        <begin position="195"/>
        <end position="215"/>
    </location>
</feature>
<name>A0A449BKC8_9MOLU</name>
<dbReference type="GO" id="GO:0006865">
    <property type="term" value="P:amino acid transport"/>
    <property type="evidence" value="ECO:0007669"/>
    <property type="project" value="UniProtKB-KW"/>
</dbReference>
<dbReference type="CDD" id="cd06261">
    <property type="entry name" value="TM_PBP2"/>
    <property type="match status" value="1"/>
</dbReference>
<dbReference type="PROSITE" id="PS50928">
    <property type="entry name" value="ABC_TM1"/>
    <property type="match status" value="1"/>
</dbReference>
<comment type="similarity">
    <text evidence="2">Belongs to the binding-protein-dependent transport system permease family. HisMQ subfamily.</text>
</comment>
<organism evidence="11 12">
    <name type="scientific">Acholeplasma hippikon</name>
    <dbReference type="NCBI Taxonomy" id="264636"/>
    <lineage>
        <taxon>Bacteria</taxon>
        <taxon>Bacillati</taxon>
        <taxon>Mycoplasmatota</taxon>
        <taxon>Mollicutes</taxon>
        <taxon>Acholeplasmatales</taxon>
        <taxon>Acholeplasmataceae</taxon>
        <taxon>Acholeplasma</taxon>
    </lineage>
</organism>
<dbReference type="InterPro" id="IPR043429">
    <property type="entry name" value="ArtM/GltK/GlnP/TcyL/YhdX-like"/>
</dbReference>
<dbReference type="PANTHER" id="PTHR30614">
    <property type="entry name" value="MEMBRANE COMPONENT OF AMINO ACID ABC TRANSPORTER"/>
    <property type="match status" value="1"/>
</dbReference>
<feature type="domain" description="ABC transmembrane type-1" evidence="10">
    <location>
        <begin position="19"/>
        <end position="212"/>
    </location>
</feature>
<feature type="transmembrane region" description="Helical" evidence="9">
    <location>
        <begin position="167"/>
        <end position="183"/>
    </location>
</feature>
<gene>
    <name evidence="11" type="primary">artQ_2</name>
    <name evidence="11" type="ORF">NCTC10172_00810</name>
</gene>
<dbReference type="Pfam" id="PF00528">
    <property type="entry name" value="BPD_transp_1"/>
    <property type="match status" value="1"/>
</dbReference>
<dbReference type="SUPFAM" id="SSF161098">
    <property type="entry name" value="MetI-like"/>
    <property type="match status" value="1"/>
</dbReference>
<feature type="transmembrane region" description="Helical" evidence="9">
    <location>
        <begin position="90"/>
        <end position="109"/>
    </location>
</feature>
<dbReference type="InterPro" id="IPR035906">
    <property type="entry name" value="MetI-like_sf"/>
</dbReference>
<keyword evidence="3 9" id="KW-0813">Transport</keyword>
<comment type="subcellular location">
    <subcellularLocation>
        <location evidence="1 9">Cell membrane</location>
        <topology evidence="1 9">Multi-pass membrane protein</topology>
    </subcellularLocation>
</comment>
<dbReference type="PANTHER" id="PTHR30614:SF20">
    <property type="entry name" value="GLUTAMINE TRANSPORT SYSTEM PERMEASE PROTEIN GLNP"/>
    <property type="match status" value="1"/>
</dbReference>
<evidence type="ECO:0000313" key="11">
    <source>
        <dbReference type="EMBL" id="VEU82787.1"/>
    </source>
</evidence>
<dbReference type="InterPro" id="IPR010065">
    <property type="entry name" value="AA_ABC_transptr_permease_3TM"/>
</dbReference>
<evidence type="ECO:0000256" key="8">
    <source>
        <dbReference type="ARBA" id="ARBA00023136"/>
    </source>
</evidence>
<evidence type="ECO:0000256" key="6">
    <source>
        <dbReference type="ARBA" id="ARBA00022970"/>
    </source>
</evidence>
<evidence type="ECO:0000256" key="2">
    <source>
        <dbReference type="ARBA" id="ARBA00010072"/>
    </source>
</evidence>
<keyword evidence="7 9" id="KW-1133">Transmembrane helix</keyword>
<evidence type="ECO:0000259" key="10">
    <source>
        <dbReference type="PROSITE" id="PS50928"/>
    </source>
</evidence>
<protein>
    <submittedName>
        <fullName evidence="11">Arginine transport system permease protein ArtQ</fullName>
    </submittedName>
</protein>
<keyword evidence="6" id="KW-0029">Amino-acid transport</keyword>
<dbReference type="EMBL" id="LR215050">
    <property type="protein sequence ID" value="VEU82787.1"/>
    <property type="molecule type" value="Genomic_DNA"/>
</dbReference>
<keyword evidence="4" id="KW-1003">Cell membrane</keyword>
<dbReference type="InterPro" id="IPR000515">
    <property type="entry name" value="MetI-like"/>
</dbReference>
<dbReference type="Proteomes" id="UP000290909">
    <property type="component" value="Chromosome"/>
</dbReference>
<keyword evidence="8 9" id="KW-0472">Membrane</keyword>
<dbReference type="RefSeq" id="WP_035368406.1">
    <property type="nucleotide sequence ID" value="NZ_LR215050.1"/>
</dbReference>
<dbReference type="GO" id="GO:0022857">
    <property type="term" value="F:transmembrane transporter activity"/>
    <property type="evidence" value="ECO:0007669"/>
    <property type="project" value="InterPro"/>
</dbReference>
<evidence type="ECO:0000256" key="9">
    <source>
        <dbReference type="RuleBase" id="RU363032"/>
    </source>
</evidence>
<feature type="transmembrane region" description="Helical" evidence="9">
    <location>
        <begin position="57"/>
        <end position="78"/>
    </location>
</feature>
<reference evidence="11 12" key="1">
    <citation type="submission" date="2019-01" db="EMBL/GenBank/DDBJ databases">
        <authorList>
            <consortium name="Pathogen Informatics"/>
        </authorList>
    </citation>
    <scope>NUCLEOTIDE SEQUENCE [LARGE SCALE GENOMIC DNA]</scope>
    <source>
        <strain evidence="11 12">NCTC10172</strain>
    </source>
</reference>
<keyword evidence="5 9" id="KW-0812">Transmembrane</keyword>
<evidence type="ECO:0000256" key="5">
    <source>
        <dbReference type="ARBA" id="ARBA00022692"/>
    </source>
</evidence>
<dbReference type="GO" id="GO:0043190">
    <property type="term" value="C:ATP-binding cassette (ABC) transporter complex"/>
    <property type="evidence" value="ECO:0007669"/>
    <property type="project" value="InterPro"/>
</dbReference>
<dbReference type="AlphaFoldDB" id="A0A449BKC8"/>
<feature type="transmembrane region" description="Helical" evidence="9">
    <location>
        <begin position="20"/>
        <end position="45"/>
    </location>
</feature>
<keyword evidence="12" id="KW-1185">Reference proteome</keyword>
<dbReference type="FunFam" id="1.10.3720.10:FF:000033">
    <property type="entry name" value="Polar amino acid ABC transporter permease"/>
    <property type="match status" value="1"/>
</dbReference>
<accession>A0A449BKC8</accession>
<dbReference type="Gene3D" id="1.10.3720.10">
    <property type="entry name" value="MetI-like"/>
    <property type="match status" value="1"/>
</dbReference>
<proteinExistence type="inferred from homology"/>
<dbReference type="NCBIfam" id="TIGR01726">
    <property type="entry name" value="HEQRo_perm_3TM"/>
    <property type="match status" value="1"/>
</dbReference>
<dbReference type="KEGG" id="ahk:NCTC10172_00810"/>
<evidence type="ECO:0000256" key="7">
    <source>
        <dbReference type="ARBA" id="ARBA00022989"/>
    </source>
</evidence>
<evidence type="ECO:0000256" key="4">
    <source>
        <dbReference type="ARBA" id="ARBA00022475"/>
    </source>
</evidence>
<evidence type="ECO:0000313" key="12">
    <source>
        <dbReference type="Proteomes" id="UP000290909"/>
    </source>
</evidence>
<evidence type="ECO:0000256" key="1">
    <source>
        <dbReference type="ARBA" id="ARBA00004651"/>
    </source>
</evidence>